<proteinExistence type="predicted"/>
<accession>A0AAD5H7E9</accession>
<feature type="region of interest" description="Disordered" evidence="1">
    <location>
        <begin position="1"/>
        <end position="46"/>
    </location>
</feature>
<evidence type="ECO:0000313" key="3">
    <source>
        <dbReference type="Proteomes" id="UP001205105"/>
    </source>
</evidence>
<feature type="compositionally biased region" description="Acidic residues" evidence="1">
    <location>
        <begin position="194"/>
        <end position="210"/>
    </location>
</feature>
<dbReference type="EMBL" id="JADXDR010000055">
    <property type="protein sequence ID" value="KAI7842182.1"/>
    <property type="molecule type" value="Genomic_DNA"/>
</dbReference>
<protein>
    <submittedName>
        <fullName evidence="2">Uncharacterized protein</fullName>
    </submittedName>
</protein>
<gene>
    <name evidence="2" type="ORF">COHA_004203</name>
</gene>
<evidence type="ECO:0000313" key="2">
    <source>
        <dbReference type="EMBL" id="KAI7842182.1"/>
    </source>
</evidence>
<keyword evidence="3" id="KW-1185">Reference proteome</keyword>
<comment type="caution">
    <text evidence="2">The sequence shown here is derived from an EMBL/GenBank/DDBJ whole genome shotgun (WGS) entry which is preliminary data.</text>
</comment>
<organism evidence="2 3">
    <name type="scientific">Chlorella ohadii</name>
    <dbReference type="NCBI Taxonomy" id="2649997"/>
    <lineage>
        <taxon>Eukaryota</taxon>
        <taxon>Viridiplantae</taxon>
        <taxon>Chlorophyta</taxon>
        <taxon>core chlorophytes</taxon>
        <taxon>Trebouxiophyceae</taxon>
        <taxon>Chlorellales</taxon>
        <taxon>Chlorellaceae</taxon>
        <taxon>Chlorella clade</taxon>
        <taxon>Chlorella</taxon>
    </lineage>
</organism>
<feature type="compositionally biased region" description="Low complexity" evidence="1">
    <location>
        <begin position="13"/>
        <end position="22"/>
    </location>
</feature>
<reference evidence="2" key="1">
    <citation type="submission" date="2020-11" db="EMBL/GenBank/DDBJ databases">
        <title>Chlorella ohadii genome sequencing and assembly.</title>
        <authorList>
            <person name="Murik O."/>
            <person name="Treves H."/>
            <person name="Kedem I."/>
            <person name="Shotland Y."/>
            <person name="Kaplan A."/>
        </authorList>
    </citation>
    <scope>NUCLEOTIDE SEQUENCE</scope>
    <source>
        <strain evidence="2">1</strain>
    </source>
</reference>
<dbReference type="AlphaFoldDB" id="A0AAD5H7E9"/>
<sequence>MEGRRTRGRAVAEKAAAAAAAARHVPQLSGPDEAEAEDEDTDNKPWRRPVTASVLKGIMTIRTAVLRRQFGWRPHTGPPRIALSSGGQRLALGEQEVMLLNKEGRDGFPWKTHWVSLLVDSLGAELDDTLLLQKQHIDSQGVIHVDVSLERAESSGSGGGAGIAAGARAAVGAALALAPRPSASSFGTAWSSDSEVEQQSEESGEEDEQTEEQHEGEGDEAAEEQHTPPAKRRRSARRGADDSAAPEAAAGGEGPSCRYCGRRWASALRGAT</sequence>
<dbReference type="Proteomes" id="UP001205105">
    <property type="component" value="Unassembled WGS sequence"/>
</dbReference>
<feature type="compositionally biased region" description="Acidic residues" evidence="1">
    <location>
        <begin position="32"/>
        <end position="41"/>
    </location>
</feature>
<name>A0AAD5H7E9_9CHLO</name>
<feature type="region of interest" description="Disordered" evidence="1">
    <location>
        <begin position="182"/>
        <end position="259"/>
    </location>
</feature>
<evidence type="ECO:0000256" key="1">
    <source>
        <dbReference type="SAM" id="MobiDB-lite"/>
    </source>
</evidence>